<sequence>MTEFSKLRTPIAESTPAAQPYEPWEGYREQYREIMSESPESFQRPSLQAAFSDNHTEVPVNPEQNQVDRTLSNEIPNSEIPHKGLSSIGKEFNTLDKGRGSRVPTLSFMHKLEGTIHEREYGLPRAGCRNIVLILVRNMELSMLNDPADECEDADSGETDNFASGVLKRLLDKQEQEAEKKQVRVDRFFIQKMQKCSPRDIHMRYSTVPTTLGMGDHVEFAKEHLLNLGGRTHFYLRHWGVQRDPKSKTTTLNQALARMVLNFLAAPAASTDVEQLFSHSGLQALGQAFWEGQGDEYRVVGVEVDDEEDKESEVVEVEKDAQDNLSDSDSAGEV</sequence>
<accession>A0A6A4GE69</accession>
<evidence type="ECO:0000313" key="2">
    <source>
        <dbReference type="EMBL" id="KAE9383730.1"/>
    </source>
</evidence>
<feature type="compositionally biased region" description="Basic and acidic residues" evidence="1">
    <location>
        <begin position="312"/>
        <end position="322"/>
    </location>
</feature>
<evidence type="ECO:0000313" key="3">
    <source>
        <dbReference type="Proteomes" id="UP000799118"/>
    </source>
</evidence>
<gene>
    <name evidence="2" type="ORF">BT96DRAFT_951086</name>
</gene>
<dbReference type="Proteomes" id="UP000799118">
    <property type="component" value="Unassembled WGS sequence"/>
</dbReference>
<evidence type="ECO:0000256" key="1">
    <source>
        <dbReference type="SAM" id="MobiDB-lite"/>
    </source>
</evidence>
<dbReference type="EMBL" id="ML770346">
    <property type="protein sequence ID" value="KAE9383730.1"/>
    <property type="molecule type" value="Genomic_DNA"/>
</dbReference>
<keyword evidence="3" id="KW-1185">Reference proteome</keyword>
<protein>
    <submittedName>
        <fullName evidence="2">Uncharacterized protein</fullName>
    </submittedName>
</protein>
<feature type="compositionally biased region" description="Polar residues" evidence="1">
    <location>
        <begin position="323"/>
        <end position="334"/>
    </location>
</feature>
<dbReference type="OrthoDB" id="1715602at2759"/>
<dbReference type="AlphaFoldDB" id="A0A6A4GE69"/>
<name>A0A6A4GE69_9AGAR</name>
<feature type="region of interest" description="Disordered" evidence="1">
    <location>
        <begin position="1"/>
        <end position="24"/>
    </location>
</feature>
<organism evidence="2 3">
    <name type="scientific">Gymnopus androsaceus JB14</name>
    <dbReference type="NCBI Taxonomy" id="1447944"/>
    <lineage>
        <taxon>Eukaryota</taxon>
        <taxon>Fungi</taxon>
        <taxon>Dikarya</taxon>
        <taxon>Basidiomycota</taxon>
        <taxon>Agaricomycotina</taxon>
        <taxon>Agaricomycetes</taxon>
        <taxon>Agaricomycetidae</taxon>
        <taxon>Agaricales</taxon>
        <taxon>Marasmiineae</taxon>
        <taxon>Omphalotaceae</taxon>
        <taxon>Gymnopus</taxon>
    </lineage>
</organism>
<feature type="region of interest" description="Disordered" evidence="1">
    <location>
        <begin position="305"/>
        <end position="334"/>
    </location>
</feature>
<reference evidence="2" key="1">
    <citation type="journal article" date="2019" name="Environ. Microbiol.">
        <title>Fungal ecological strategies reflected in gene transcription - a case study of two litter decomposers.</title>
        <authorList>
            <person name="Barbi F."/>
            <person name="Kohler A."/>
            <person name="Barry K."/>
            <person name="Baskaran P."/>
            <person name="Daum C."/>
            <person name="Fauchery L."/>
            <person name="Ihrmark K."/>
            <person name="Kuo A."/>
            <person name="LaButti K."/>
            <person name="Lipzen A."/>
            <person name="Morin E."/>
            <person name="Grigoriev I.V."/>
            <person name="Henrissat B."/>
            <person name="Lindahl B."/>
            <person name="Martin F."/>
        </authorList>
    </citation>
    <scope>NUCLEOTIDE SEQUENCE</scope>
    <source>
        <strain evidence="2">JB14</strain>
    </source>
</reference>
<proteinExistence type="predicted"/>